<name>A0ABQ0GFN6_9PEZI</name>
<comment type="caution">
    <text evidence="1">The sequence shown here is derived from an EMBL/GenBank/DDBJ whole genome shotgun (WGS) entry which is preliminary data.</text>
</comment>
<reference evidence="1 2" key="1">
    <citation type="submission" date="2024-09" db="EMBL/GenBank/DDBJ databases">
        <title>Itraconazole resistance in Madurella fahalii resulting from another homologue of gene encoding cytochrome P450 14-alpha sterol demethylase (CYP51).</title>
        <authorList>
            <person name="Yoshioka I."/>
            <person name="Fahal A.H."/>
            <person name="Kaneko S."/>
            <person name="Yaguchi T."/>
        </authorList>
    </citation>
    <scope>NUCLEOTIDE SEQUENCE [LARGE SCALE GENOMIC DNA]</scope>
    <source>
        <strain evidence="1 2">IFM 68171</strain>
    </source>
</reference>
<keyword evidence="2" id="KW-1185">Reference proteome</keyword>
<dbReference type="RefSeq" id="XP_070918215.1">
    <property type="nucleotide sequence ID" value="XM_071062114.1"/>
</dbReference>
<protein>
    <submittedName>
        <fullName evidence="1">Uncharacterized protein</fullName>
    </submittedName>
</protein>
<dbReference type="GeneID" id="98177437"/>
<gene>
    <name evidence="1" type="ORF">MFIFM68171_06694</name>
</gene>
<dbReference type="Proteomes" id="UP001628179">
    <property type="component" value="Unassembled WGS sequence"/>
</dbReference>
<accession>A0ABQ0GFN6</accession>
<dbReference type="EMBL" id="BAAFSV010000003">
    <property type="protein sequence ID" value="GAB1316484.1"/>
    <property type="molecule type" value="Genomic_DNA"/>
</dbReference>
<sequence>MRKSNFDATCPEWRIHAKQVPSQRRLLVVLKDIIGPDHNYTVEMRHNVYRIRATKDFNLDPSHLAGLRHGLAGGNSQEGEYYKPVV</sequence>
<proteinExistence type="predicted"/>
<evidence type="ECO:0000313" key="2">
    <source>
        <dbReference type="Proteomes" id="UP001628179"/>
    </source>
</evidence>
<evidence type="ECO:0000313" key="1">
    <source>
        <dbReference type="EMBL" id="GAB1316484.1"/>
    </source>
</evidence>
<organism evidence="1 2">
    <name type="scientific">Madurella fahalii</name>
    <dbReference type="NCBI Taxonomy" id="1157608"/>
    <lineage>
        <taxon>Eukaryota</taxon>
        <taxon>Fungi</taxon>
        <taxon>Dikarya</taxon>
        <taxon>Ascomycota</taxon>
        <taxon>Pezizomycotina</taxon>
        <taxon>Sordariomycetes</taxon>
        <taxon>Sordariomycetidae</taxon>
        <taxon>Sordariales</taxon>
        <taxon>Sordariales incertae sedis</taxon>
        <taxon>Madurella</taxon>
    </lineage>
</organism>